<organism evidence="1">
    <name type="scientific">Arundo donax</name>
    <name type="common">Giant reed</name>
    <name type="synonym">Donax arundinaceus</name>
    <dbReference type="NCBI Taxonomy" id="35708"/>
    <lineage>
        <taxon>Eukaryota</taxon>
        <taxon>Viridiplantae</taxon>
        <taxon>Streptophyta</taxon>
        <taxon>Embryophyta</taxon>
        <taxon>Tracheophyta</taxon>
        <taxon>Spermatophyta</taxon>
        <taxon>Magnoliopsida</taxon>
        <taxon>Liliopsida</taxon>
        <taxon>Poales</taxon>
        <taxon>Poaceae</taxon>
        <taxon>PACMAD clade</taxon>
        <taxon>Arundinoideae</taxon>
        <taxon>Arundineae</taxon>
        <taxon>Arundo</taxon>
    </lineage>
</organism>
<dbReference type="EMBL" id="GBRH01251105">
    <property type="protein sequence ID" value="JAD46790.1"/>
    <property type="molecule type" value="Transcribed_RNA"/>
</dbReference>
<sequence>MFQNIWLNARTKYQ</sequence>
<accession>A0A0A9ACU4</accession>
<name>A0A0A9ACU4_ARUDO</name>
<evidence type="ECO:0000313" key="1">
    <source>
        <dbReference type="EMBL" id="JAD46790.1"/>
    </source>
</evidence>
<protein>
    <submittedName>
        <fullName evidence="1">Uncharacterized protein</fullName>
    </submittedName>
</protein>
<proteinExistence type="predicted"/>
<reference evidence="1" key="1">
    <citation type="submission" date="2014-09" db="EMBL/GenBank/DDBJ databases">
        <authorList>
            <person name="Magalhaes I.L.F."/>
            <person name="Oliveira U."/>
            <person name="Santos F.R."/>
            <person name="Vidigal T.H.D.A."/>
            <person name="Brescovit A.D."/>
            <person name="Santos A.J."/>
        </authorList>
    </citation>
    <scope>NUCLEOTIDE SEQUENCE</scope>
    <source>
        <tissue evidence="1">Shoot tissue taken approximately 20 cm above the soil surface</tissue>
    </source>
</reference>
<reference evidence="1" key="2">
    <citation type="journal article" date="2015" name="Data Brief">
        <title>Shoot transcriptome of the giant reed, Arundo donax.</title>
        <authorList>
            <person name="Barrero R.A."/>
            <person name="Guerrero F.D."/>
            <person name="Moolhuijzen P."/>
            <person name="Goolsby J.A."/>
            <person name="Tidwell J."/>
            <person name="Bellgard S.E."/>
            <person name="Bellgard M.I."/>
        </authorList>
    </citation>
    <scope>NUCLEOTIDE SEQUENCE</scope>
    <source>
        <tissue evidence="1">Shoot tissue taken approximately 20 cm above the soil surface</tissue>
    </source>
</reference>